<evidence type="ECO:0000313" key="2">
    <source>
        <dbReference type="Proteomes" id="UP001234202"/>
    </source>
</evidence>
<evidence type="ECO:0000313" key="1">
    <source>
        <dbReference type="EMBL" id="KAJ9126479.1"/>
    </source>
</evidence>
<dbReference type="EMBL" id="JASBWV010000005">
    <property type="protein sequence ID" value="KAJ9126479.1"/>
    <property type="molecule type" value="Genomic_DNA"/>
</dbReference>
<organism evidence="1 2">
    <name type="scientific">Naganishia onofrii</name>
    <dbReference type="NCBI Taxonomy" id="1851511"/>
    <lineage>
        <taxon>Eukaryota</taxon>
        <taxon>Fungi</taxon>
        <taxon>Dikarya</taxon>
        <taxon>Basidiomycota</taxon>
        <taxon>Agaricomycotina</taxon>
        <taxon>Tremellomycetes</taxon>
        <taxon>Filobasidiales</taxon>
        <taxon>Filobasidiaceae</taxon>
        <taxon>Naganishia</taxon>
    </lineage>
</organism>
<keyword evidence="2" id="KW-1185">Reference proteome</keyword>
<name>A0ACC2XSY7_9TREE</name>
<reference evidence="1" key="1">
    <citation type="submission" date="2023-04" db="EMBL/GenBank/DDBJ databases">
        <title>Draft Genome sequencing of Naganishia species isolated from polar environments using Oxford Nanopore Technology.</title>
        <authorList>
            <person name="Leo P."/>
            <person name="Venkateswaran K."/>
        </authorList>
    </citation>
    <scope>NUCLEOTIDE SEQUENCE</scope>
    <source>
        <strain evidence="1">DBVPG 5303</strain>
    </source>
</reference>
<proteinExistence type="predicted"/>
<protein>
    <submittedName>
        <fullName evidence="1">Uncharacterized protein</fullName>
    </submittedName>
</protein>
<gene>
    <name evidence="1" type="ORF">QFC24_002222</name>
</gene>
<dbReference type="Proteomes" id="UP001234202">
    <property type="component" value="Unassembled WGS sequence"/>
</dbReference>
<comment type="caution">
    <text evidence="1">The sequence shown here is derived from an EMBL/GenBank/DDBJ whole genome shotgun (WGS) entry which is preliminary data.</text>
</comment>
<sequence length="660" mass="72485">MKVLGLLSGGKDSCYNLMHCIANGHEVVALATLVPEEGVDELDSYLYQSVGTSLVTLIAKALRLPLYQRTITGKPVHLESTYGSRTKNRGLDQAKKDGIDGDETEDLDELLHQVKADFPDLQGVSTGAILSTYQRTRIEHVASRPSLGLTCLCYLWQRPEAELVDEMLGSGLRAVIMKVAGLGLKVEDVGKELGAMRPKLARLEELYGSHVAGEGGEYETITIDCPLFHESIQIEEAETIVTDPSPVAYYRVKRATLQPKENHHVPTQTQLRESLRLDVDGIEGMSRFDEESEDLLADLKEASESYPEVEDLRLSSPASYSLMERGLSLTQIQHQNFLLADMDDFPKANKAYSAFFGSSPPSRACVSVVLPVNQRVRLEAMGYDDSLLPERSVLGRSALHVQSISYWAPANIGPYSQAVMAGHRLTIAGQIGLIPPTLSLPSPQSFMEEAVLSLQHVRRILAVLRSTSTAGGGWEGWVEGVICWYARSKDLPLAKCAWTAHAKTNGYSKTPVAFIQVPQLPKGALVEWQFAVHTGRRVTPVIHDDEEIPVTCKHDQYNDAGFSGIIIESALGQSHFAVHHFESLGAIADGLEARDVPFASSLERAFSVRVFYDESLTERQVSILRETMKDKSTGAVTLVPVISTSSLNEKQPLCVIVYGQ</sequence>
<accession>A0ACC2XSY7</accession>